<dbReference type="EMBL" id="KQ086474">
    <property type="protein sequence ID" value="KLO04646.1"/>
    <property type="molecule type" value="Genomic_DNA"/>
</dbReference>
<reference evidence="1 2" key="1">
    <citation type="submission" date="2015-04" db="EMBL/GenBank/DDBJ databases">
        <title>Complete genome sequence of Schizopora paradoxa KUC8140, a cosmopolitan wood degrader in East Asia.</title>
        <authorList>
            <consortium name="DOE Joint Genome Institute"/>
            <person name="Min B."/>
            <person name="Park H."/>
            <person name="Jang Y."/>
            <person name="Kim J.-J."/>
            <person name="Kim K.H."/>
            <person name="Pangilinan J."/>
            <person name="Lipzen A."/>
            <person name="Riley R."/>
            <person name="Grigoriev I.V."/>
            <person name="Spatafora J.W."/>
            <person name="Choi I.-G."/>
        </authorList>
    </citation>
    <scope>NUCLEOTIDE SEQUENCE [LARGE SCALE GENOMIC DNA]</scope>
    <source>
        <strain evidence="1 2">KUC8140</strain>
    </source>
</reference>
<protein>
    <submittedName>
        <fullName evidence="1">Uncharacterized protein</fullName>
    </submittedName>
</protein>
<accession>A0A0H2RIF9</accession>
<evidence type="ECO:0000313" key="2">
    <source>
        <dbReference type="Proteomes" id="UP000053477"/>
    </source>
</evidence>
<keyword evidence="2" id="KW-1185">Reference proteome</keyword>
<evidence type="ECO:0000313" key="1">
    <source>
        <dbReference type="EMBL" id="KLO04646.1"/>
    </source>
</evidence>
<proteinExistence type="predicted"/>
<dbReference type="InParanoid" id="A0A0H2RIF9"/>
<gene>
    <name evidence="1" type="ORF">SCHPADRAFT_749000</name>
</gene>
<name>A0A0H2RIF9_9AGAM</name>
<dbReference type="AlphaFoldDB" id="A0A0H2RIF9"/>
<sequence length="212" mass="23481">MSPSFIRDLKAKLKLGMRRRQDSFAIRAHGGEEAPDLPTGTVAVVTSSARALIPSTTYIRGLSQQSMPASTFGPLLPTHNATVNHLPGRMIASRAHGRTPIDVGNNYVRKSLDPIEIGPSGLRFEYTRPASVQGANTNSNTRVIESEVCSFTTTNNSTNFTCEVFDLLFRTSRHNKVFEPTASWDRRTSCKCGIQTLFRNGPWLLEALFFFD</sequence>
<organism evidence="1 2">
    <name type="scientific">Schizopora paradoxa</name>
    <dbReference type="NCBI Taxonomy" id="27342"/>
    <lineage>
        <taxon>Eukaryota</taxon>
        <taxon>Fungi</taxon>
        <taxon>Dikarya</taxon>
        <taxon>Basidiomycota</taxon>
        <taxon>Agaricomycotina</taxon>
        <taxon>Agaricomycetes</taxon>
        <taxon>Hymenochaetales</taxon>
        <taxon>Schizoporaceae</taxon>
        <taxon>Schizopora</taxon>
    </lineage>
</organism>
<dbReference type="Proteomes" id="UP000053477">
    <property type="component" value="Unassembled WGS sequence"/>
</dbReference>